<evidence type="ECO:0000313" key="3">
    <source>
        <dbReference type="Proteomes" id="UP001321445"/>
    </source>
</evidence>
<dbReference type="Proteomes" id="UP001321445">
    <property type="component" value="Chromosome"/>
</dbReference>
<dbReference type="EMBL" id="AP027370">
    <property type="protein sequence ID" value="BDY12412.1"/>
    <property type="molecule type" value="Genomic_DNA"/>
</dbReference>
<evidence type="ECO:0000259" key="1">
    <source>
        <dbReference type="PROSITE" id="PS51186"/>
    </source>
</evidence>
<dbReference type="Gene3D" id="3.40.630.30">
    <property type="match status" value="1"/>
</dbReference>
<dbReference type="InterPro" id="IPR000182">
    <property type="entry name" value="GNAT_dom"/>
</dbReference>
<name>A0ABM8FLS3_9BACT</name>
<dbReference type="InterPro" id="IPR016181">
    <property type="entry name" value="Acyl_CoA_acyltransferase"/>
</dbReference>
<accession>A0ABM8FLS3</accession>
<organism evidence="2 3">
    <name type="scientific">Hydrogenimonas cancrithermarum</name>
    <dbReference type="NCBI Taxonomy" id="2993563"/>
    <lineage>
        <taxon>Bacteria</taxon>
        <taxon>Pseudomonadati</taxon>
        <taxon>Campylobacterota</taxon>
        <taxon>Epsilonproteobacteria</taxon>
        <taxon>Campylobacterales</taxon>
        <taxon>Hydrogenimonadaceae</taxon>
        <taxon>Hydrogenimonas</taxon>
    </lineage>
</organism>
<dbReference type="PROSITE" id="PS51186">
    <property type="entry name" value="GNAT"/>
    <property type="match status" value="1"/>
</dbReference>
<gene>
    <name evidence="2" type="ORF">HCR_07240</name>
</gene>
<dbReference type="Pfam" id="PF13581">
    <property type="entry name" value="HATPase_c_2"/>
    <property type="match status" value="1"/>
</dbReference>
<evidence type="ECO:0000313" key="2">
    <source>
        <dbReference type="EMBL" id="BDY12412.1"/>
    </source>
</evidence>
<sequence>MRHLVSLAIPNDKRYIPLTLNLIKEAAQLAQIGQKDTIEIIDASRELLYNAVLHAYPKHMNGPIDIEIHFLSHGIEITIHDMGLPFDFDRYMASENEGGLKRIRHYVDELRFVNLGKKGKSFTVFKSHPIDFEEMVFRPYSDLEDESPASLKPASIQIRDFEPGDEEAISRLIYNNYTYSYYKSLFYYPKRIRELNEKGEIASIVAQTKEGKIVGHFALVRISDSNIAEIGVAVVHPEYKGKGIMNAMLGRIQQRAKEMGLDAIFGEALMLHPFSQRANLHHGFGESALLLGIVPNTVSLTDPNAVRTQKRAAVLVGYKILNKTETRAIFVPKAYKNLVETIYANNHLKITTPEVKKRPPLNLIGYELSDYTQTGTLIIDRICSDFTHTLRHYLHLLYKKHVDMIYADINLMQCNRVDEAVKILKEEGFVFSGILFFRKGSDDYLRLQMPNSDNVEMRQIVCHSDFCHRLLDVITAEFDAF</sequence>
<dbReference type="Gene3D" id="3.30.565.10">
    <property type="entry name" value="Histidine kinase-like ATPase, C-terminal domain"/>
    <property type="match status" value="1"/>
</dbReference>
<dbReference type="InterPro" id="IPR003594">
    <property type="entry name" value="HATPase_dom"/>
</dbReference>
<dbReference type="SUPFAM" id="SSF55729">
    <property type="entry name" value="Acyl-CoA N-acyltransferases (Nat)"/>
    <property type="match status" value="1"/>
</dbReference>
<dbReference type="CDD" id="cd16936">
    <property type="entry name" value="HATPase_RsbW-like"/>
    <property type="match status" value="1"/>
</dbReference>
<dbReference type="InterPro" id="IPR036890">
    <property type="entry name" value="HATPase_C_sf"/>
</dbReference>
<protein>
    <recommendedName>
        <fullName evidence="1">N-acetyltransferase domain-containing protein</fullName>
    </recommendedName>
</protein>
<feature type="domain" description="N-acetyltransferase" evidence="1">
    <location>
        <begin position="156"/>
        <end position="305"/>
    </location>
</feature>
<dbReference type="RefSeq" id="WP_286337608.1">
    <property type="nucleotide sequence ID" value="NZ_AP027370.1"/>
</dbReference>
<dbReference type="Pfam" id="PF00583">
    <property type="entry name" value="Acetyltransf_1"/>
    <property type="match status" value="1"/>
</dbReference>
<reference evidence="2 3" key="1">
    <citation type="submission" date="2023-03" db="EMBL/GenBank/DDBJ databases">
        <title>Description of Hydrogenimonas sp. ISO32.</title>
        <authorList>
            <person name="Mino S."/>
            <person name="Fukazawa S."/>
            <person name="Sawabe T."/>
        </authorList>
    </citation>
    <scope>NUCLEOTIDE SEQUENCE [LARGE SCALE GENOMIC DNA]</scope>
    <source>
        <strain evidence="2 3">ISO32</strain>
    </source>
</reference>
<keyword evidence="3" id="KW-1185">Reference proteome</keyword>
<dbReference type="CDD" id="cd04301">
    <property type="entry name" value="NAT_SF"/>
    <property type="match status" value="1"/>
</dbReference>
<dbReference type="SUPFAM" id="SSF55874">
    <property type="entry name" value="ATPase domain of HSP90 chaperone/DNA topoisomerase II/histidine kinase"/>
    <property type="match status" value="1"/>
</dbReference>
<proteinExistence type="predicted"/>